<evidence type="ECO:0000256" key="1">
    <source>
        <dbReference type="SAM" id="MobiDB-lite"/>
    </source>
</evidence>
<name>A0A6A4HGU5_9AGAR</name>
<feature type="compositionally biased region" description="Polar residues" evidence="1">
    <location>
        <begin position="125"/>
        <end position="134"/>
    </location>
</feature>
<dbReference type="EMBL" id="ML769492">
    <property type="protein sequence ID" value="KAE9397749.1"/>
    <property type="molecule type" value="Genomic_DNA"/>
</dbReference>
<keyword evidence="3" id="KW-1185">Reference proteome</keyword>
<dbReference type="Proteomes" id="UP000799118">
    <property type="component" value="Unassembled WGS sequence"/>
</dbReference>
<feature type="region of interest" description="Disordered" evidence="1">
    <location>
        <begin position="210"/>
        <end position="231"/>
    </location>
</feature>
<dbReference type="AlphaFoldDB" id="A0A6A4HGU5"/>
<accession>A0A6A4HGU5</accession>
<reference evidence="2" key="1">
    <citation type="journal article" date="2019" name="Environ. Microbiol.">
        <title>Fungal ecological strategies reflected in gene transcription - a case study of two litter decomposers.</title>
        <authorList>
            <person name="Barbi F."/>
            <person name="Kohler A."/>
            <person name="Barry K."/>
            <person name="Baskaran P."/>
            <person name="Daum C."/>
            <person name="Fauchery L."/>
            <person name="Ihrmark K."/>
            <person name="Kuo A."/>
            <person name="LaButti K."/>
            <person name="Lipzen A."/>
            <person name="Morin E."/>
            <person name="Grigoriev I.V."/>
            <person name="Henrissat B."/>
            <person name="Lindahl B."/>
            <person name="Martin F."/>
        </authorList>
    </citation>
    <scope>NUCLEOTIDE SEQUENCE</scope>
    <source>
        <strain evidence="2">JB14</strain>
    </source>
</reference>
<feature type="region of interest" description="Disordered" evidence="1">
    <location>
        <begin position="86"/>
        <end position="138"/>
    </location>
</feature>
<dbReference type="OrthoDB" id="6088208at2759"/>
<evidence type="ECO:0000313" key="3">
    <source>
        <dbReference type="Proteomes" id="UP000799118"/>
    </source>
</evidence>
<sequence length="245" mass="27719">MKGNEIREGASMMTSPTAYKRLSSLTRTLSRIPVGSVGNMRALADKGTLSLNSATPPSPSSPLASKRHRGTAKVIANLQAGIINARNALENKKPSSTSDSTAKGGETAPRSPRTREESRIRSYPFPSSNPNPLNRKNHPARWSLLYQSQQPSRRNLNESMLRSASIKHLTESWKLDTDRLRDEIRKREEKWKAEAEVMGKKYRRLVEEVQASRSGQEDVKQAREEDTERAKQIESRWLEEIERIK</sequence>
<evidence type="ECO:0000313" key="2">
    <source>
        <dbReference type="EMBL" id="KAE9397749.1"/>
    </source>
</evidence>
<feature type="compositionally biased region" description="Basic and acidic residues" evidence="1">
    <location>
        <begin position="215"/>
        <end position="231"/>
    </location>
</feature>
<gene>
    <name evidence="2" type="ORF">BT96DRAFT_995456</name>
</gene>
<proteinExistence type="predicted"/>
<feature type="region of interest" description="Disordered" evidence="1">
    <location>
        <begin position="49"/>
        <end position="69"/>
    </location>
</feature>
<organism evidence="2 3">
    <name type="scientific">Gymnopus androsaceus JB14</name>
    <dbReference type="NCBI Taxonomy" id="1447944"/>
    <lineage>
        <taxon>Eukaryota</taxon>
        <taxon>Fungi</taxon>
        <taxon>Dikarya</taxon>
        <taxon>Basidiomycota</taxon>
        <taxon>Agaricomycotina</taxon>
        <taxon>Agaricomycetes</taxon>
        <taxon>Agaricomycetidae</taxon>
        <taxon>Agaricales</taxon>
        <taxon>Marasmiineae</taxon>
        <taxon>Omphalotaceae</taxon>
        <taxon>Gymnopus</taxon>
    </lineage>
</organism>
<protein>
    <submittedName>
        <fullName evidence="2">Uncharacterized protein</fullName>
    </submittedName>
</protein>